<dbReference type="KEGG" id="rst:ATY39_07435"/>
<protein>
    <submittedName>
        <fullName evidence="1">Uncharacterized protein</fullName>
    </submittedName>
</protein>
<gene>
    <name evidence="1" type="ORF">ATY39_07435</name>
</gene>
<dbReference type="Proteomes" id="UP000076021">
    <property type="component" value="Chromosome"/>
</dbReference>
<evidence type="ECO:0000313" key="2">
    <source>
        <dbReference type="Proteomes" id="UP000076021"/>
    </source>
</evidence>
<dbReference type="STRING" id="241244.ATY39_07435"/>
<reference evidence="2" key="2">
    <citation type="submission" date="2016-03" db="EMBL/GenBank/DDBJ databases">
        <authorList>
            <person name="Seldin L."/>
        </authorList>
    </citation>
    <scope>NUCLEOTIDE SEQUENCE [LARGE SCALE GENOMIC DNA]</scope>
    <source>
        <strain evidence="2">PP9</strain>
    </source>
</reference>
<organism evidence="1 2">
    <name type="scientific">Rummeliibacillus stabekisii</name>
    <dbReference type="NCBI Taxonomy" id="241244"/>
    <lineage>
        <taxon>Bacteria</taxon>
        <taxon>Bacillati</taxon>
        <taxon>Bacillota</taxon>
        <taxon>Bacilli</taxon>
        <taxon>Bacillales</taxon>
        <taxon>Caryophanaceae</taxon>
        <taxon>Rummeliibacillus</taxon>
    </lineage>
</organism>
<sequence>MTVVKKITKDEIVKNEVTKSTLPTIYIGPTIPKSGLQNGVILKNGIPNDAKKHVEQCPEIGKMVISAELVAESRLNIAKIGTPENKFFERIAAYVGGLN</sequence>
<proteinExistence type="predicted"/>
<accession>A0A143HC85</accession>
<dbReference type="EMBL" id="CP014806">
    <property type="protein sequence ID" value="AMW99312.1"/>
    <property type="molecule type" value="Genomic_DNA"/>
</dbReference>
<name>A0A143HC85_9BACL</name>
<dbReference type="RefSeq" id="WP_066787987.1">
    <property type="nucleotide sequence ID" value="NZ_CP014806.1"/>
</dbReference>
<evidence type="ECO:0000313" key="1">
    <source>
        <dbReference type="EMBL" id="AMW99312.1"/>
    </source>
</evidence>
<dbReference type="OrthoDB" id="2625016at2"/>
<dbReference type="AlphaFoldDB" id="A0A143HC85"/>
<keyword evidence="2" id="KW-1185">Reference proteome</keyword>
<reference evidence="1 2" key="1">
    <citation type="journal article" date="2016" name="Genome Announc.">
        <title>Whole-Genome Sequence of Rummeliibacillus stabekisii Strain PP9 Isolated from Antarctic Soil.</title>
        <authorList>
            <person name="da Mota F.F."/>
            <person name="Vollu R.E."/>
            <person name="Jurelevicius D."/>
            <person name="Seldin L."/>
        </authorList>
    </citation>
    <scope>NUCLEOTIDE SEQUENCE [LARGE SCALE GENOMIC DNA]</scope>
    <source>
        <strain evidence="1 2">PP9</strain>
    </source>
</reference>